<evidence type="ECO:0000256" key="3">
    <source>
        <dbReference type="ARBA" id="ARBA00022548"/>
    </source>
</evidence>
<evidence type="ECO:0000313" key="19">
    <source>
        <dbReference type="Proteomes" id="UP000028725"/>
    </source>
</evidence>
<dbReference type="AlphaFoldDB" id="A0A085W067"/>
<keyword evidence="10" id="KW-0413">Isomerase</keyword>
<proteinExistence type="inferred from homology"/>
<dbReference type="GO" id="GO:0008203">
    <property type="term" value="P:cholesterol metabolic process"/>
    <property type="evidence" value="ECO:0007669"/>
    <property type="project" value="UniProtKB-KW"/>
</dbReference>
<comment type="cofactor">
    <cofactor evidence="1">
        <name>FAD</name>
        <dbReference type="ChEBI" id="CHEBI:57692"/>
    </cofactor>
</comment>
<dbReference type="EC" id="1.1.3.6" evidence="13"/>
<dbReference type="Proteomes" id="UP000028725">
    <property type="component" value="Unassembled WGS sequence"/>
</dbReference>
<keyword evidence="3" id="KW-0153">Cholesterol metabolism</keyword>
<evidence type="ECO:0000256" key="6">
    <source>
        <dbReference type="ARBA" id="ARBA00023002"/>
    </source>
</evidence>
<dbReference type="PATRIC" id="fig|394096.3.peg.8247"/>
<evidence type="ECO:0000256" key="11">
    <source>
        <dbReference type="ARBA" id="ARBA00038856"/>
    </source>
</evidence>
<dbReference type="InterPro" id="IPR052542">
    <property type="entry name" value="Cholesterol_Oxidase"/>
</dbReference>
<dbReference type="InterPro" id="IPR036188">
    <property type="entry name" value="FAD/NAD-bd_sf"/>
</dbReference>
<protein>
    <recommendedName>
        <fullName evidence="14">Cholesterol oxidase</fullName>
        <ecNumber evidence="13">1.1.3.6</ecNumber>
        <ecNumber evidence="11">5.3.3.1</ecNumber>
    </recommendedName>
    <alternativeName>
        <fullName evidence="15">Cholesterol isomerase</fullName>
    </alternativeName>
</protein>
<evidence type="ECO:0000256" key="14">
    <source>
        <dbReference type="ARBA" id="ARBA00049744"/>
    </source>
</evidence>
<dbReference type="SUPFAM" id="SSF51905">
    <property type="entry name" value="FAD/NAD(P)-binding domain"/>
    <property type="match status" value="1"/>
</dbReference>
<keyword evidence="6" id="KW-0560">Oxidoreductase</keyword>
<keyword evidence="4" id="KW-0285">Flavoprotein</keyword>
<evidence type="ECO:0000256" key="15">
    <source>
        <dbReference type="ARBA" id="ARBA00049778"/>
    </source>
</evidence>
<evidence type="ECO:0000313" key="18">
    <source>
        <dbReference type="EMBL" id="KFE61080.1"/>
    </source>
</evidence>
<evidence type="ECO:0000256" key="7">
    <source>
        <dbReference type="ARBA" id="ARBA00023098"/>
    </source>
</evidence>
<dbReference type="GO" id="GO:0016995">
    <property type="term" value="F:cholesterol oxidase activity"/>
    <property type="evidence" value="ECO:0007669"/>
    <property type="project" value="UniProtKB-EC"/>
</dbReference>
<evidence type="ECO:0000259" key="17">
    <source>
        <dbReference type="Pfam" id="PF05199"/>
    </source>
</evidence>
<evidence type="ECO:0000256" key="4">
    <source>
        <dbReference type="ARBA" id="ARBA00022630"/>
    </source>
</evidence>
<gene>
    <name evidence="18" type="ORF">DB31_4515</name>
</gene>
<evidence type="ECO:0000256" key="16">
    <source>
        <dbReference type="SAM" id="MobiDB-lite"/>
    </source>
</evidence>
<organism evidence="18 19">
    <name type="scientific">Hyalangium minutum</name>
    <dbReference type="NCBI Taxonomy" id="394096"/>
    <lineage>
        <taxon>Bacteria</taxon>
        <taxon>Pseudomonadati</taxon>
        <taxon>Myxococcota</taxon>
        <taxon>Myxococcia</taxon>
        <taxon>Myxococcales</taxon>
        <taxon>Cystobacterineae</taxon>
        <taxon>Archangiaceae</taxon>
        <taxon>Hyalangium</taxon>
    </lineage>
</organism>
<sequence length="590" mass="64957">MNPRREHFDAIVVGSGFGGSVMAWRLAEAGLRVCVLERGKAYPPGSFPRSPYAMRRNFWDPSQGLHGLLNLWSFKGLGGVVASGLGGGSLIYANVLLRKEEKTFVHENLQDGGYEDWPVTREDLEPHYDAVEKMMGTQRYPFEHEPYRHTAKTIAMKLAAERMGLKDDWQLPPLAVTFANPGQPPVPGEPIQERHPNLHGRTRLTCRLCGECDIGCNYGSKNTLDYTYLSAAKRRGAELRVRCEVKAFWPEDGEYVVEYVDHSEAREGERPEVPTSLLPRTLISADKLVLAAGTFGSTYLLLKNREAFPGLSGQLGTRFCGNGDLLGFLFKCTDSSKGKREPRVLDGGHGPVITSALHIRDAAEGGTGRGFYVEDAGYPEFVNWLYESSDQLALLRRFMRLGTRLVKGWLGLSRDTDVSAEIAETIGDCVGSASSLPLLAMGRDIPDGNMTLNKDGLLEVDWRMRHSSSYFRRVRQTMAEIADALEGKLLQNPLSYLSRVITVHPLGGCPMGRAPEVGVVDANGEVFNHPGLYVADGAVMPGPTGPNPSLTIAALADRFADHLIDQVRRPTHRPSHPSPMKEAPWPQPPA</sequence>
<evidence type="ECO:0000256" key="1">
    <source>
        <dbReference type="ARBA" id="ARBA00001974"/>
    </source>
</evidence>
<evidence type="ECO:0000256" key="9">
    <source>
        <dbReference type="ARBA" id="ARBA00023221"/>
    </source>
</evidence>
<reference evidence="18 19" key="1">
    <citation type="submission" date="2014-04" db="EMBL/GenBank/DDBJ databases">
        <title>Genome assembly of Hyalangium minutum DSM 14724.</title>
        <authorList>
            <person name="Sharma G."/>
            <person name="Subramanian S."/>
        </authorList>
    </citation>
    <scope>NUCLEOTIDE SEQUENCE [LARGE SCALE GENOMIC DNA]</scope>
    <source>
        <strain evidence="18 19">DSM 14724</strain>
    </source>
</reference>
<feature type="domain" description="Glucose-methanol-choline oxidoreductase C-terminal" evidence="17">
    <location>
        <begin position="500"/>
        <end position="556"/>
    </location>
</feature>
<dbReference type="STRING" id="394096.DB31_4515"/>
<dbReference type="PANTHER" id="PTHR47470">
    <property type="entry name" value="CHOLESTEROL OXIDASE"/>
    <property type="match status" value="1"/>
</dbReference>
<evidence type="ECO:0000256" key="10">
    <source>
        <dbReference type="ARBA" id="ARBA00023235"/>
    </source>
</evidence>
<evidence type="ECO:0000256" key="5">
    <source>
        <dbReference type="ARBA" id="ARBA00022827"/>
    </source>
</evidence>
<keyword evidence="9" id="KW-0753">Steroid metabolism</keyword>
<dbReference type="EC" id="5.3.3.1" evidence="11"/>
<dbReference type="GO" id="GO:0004769">
    <property type="term" value="F:steroid Delta-isomerase activity"/>
    <property type="evidence" value="ECO:0007669"/>
    <property type="project" value="UniProtKB-EC"/>
</dbReference>
<dbReference type="RefSeq" id="WP_044198434.1">
    <property type="nucleotide sequence ID" value="NZ_JMCB01000025.1"/>
</dbReference>
<accession>A0A085W067</accession>
<keyword evidence="8" id="KW-1207">Sterol metabolism</keyword>
<dbReference type="PANTHER" id="PTHR47470:SF1">
    <property type="entry name" value="FAD-DEPENDENT OXIDOREDUCTASE 2 FAD BINDING DOMAIN-CONTAINING PROTEIN"/>
    <property type="match status" value="1"/>
</dbReference>
<comment type="similarity">
    <text evidence="2">Belongs to the GMC oxidoreductase family.</text>
</comment>
<comment type="pathway">
    <text evidence="12">Steroid metabolism; cholesterol degradation.</text>
</comment>
<comment type="caution">
    <text evidence="18">The sequence shown here is derived from an EMBL/GenBank/DDBJ whole genome shotgun (WGS) entry which is preliminary data.</text>
</comment>
<dbReference type="OrthoDB" id="337582at2"/>
<feature type="region of interest" description="Disordered" evidence="16">
    <location>
        <begin position="569"/>
        <end position="590"/>
    </location>
</feature>
<dbReference type="Gene3D" id="3.50.50.60">
    <property type="entry name" value="FAD/NAD(P)-binding domain"/>
    <property type="match status" value="3"/>
</dbReference>
<keyword evidence="19" id="KW-1185">Reference proteome</keyword>
<keyword evidence="5" id="KW-0274">FAD</keyword>
<name>A0A085W067_9BACT</name>
<evidence type="ECO:0000256" key="13">
    <source>
        <dbReference type="ARBA" id="ARBA00049723"/>
    </source>
</evidence>
<dbReference type="Pfam" id="PF05199">
    <property type="entry name" value="GMC_oxred_C"/>
    <property type="match status" value="1"/>
</dbReference>
<evidence type="ECO:0000256" key="8">
    <source>
        <dbReference type="ARBA" id="ARBA00023166"/>
    </source>
</evidence>
<keyword evidence="7" id="KW-0443">Lipid metabolism</keyword>
<dbReference type="InterPro" id="IPR007867">
    <property type="entry name" value="GMC_OxRtase_C"/>
</dbReference>
<dbReference type="EMBL" id="JMCB01000025">
    <property type="protein sequence ID" value="KFE61080.1"/>
    <property type="molecule type" value="Genomic_DNA"/>
</dbReference>
<evidence type="ECO:0000256" key="12">
    <source>
        <dbReference type="ARBA" id="ARBA00049645"/>
    </source>
</evidence>
<dbReference type="Pfam" id="PF13450">
    <property type="entry name" value="NAD_binding_8"/>
    <property type="match status" value="1"/>
</dbReference>
<evidence type="ECO:0000256" key="2">
    <source>
        <dbReference type="ARBA" id="ARBA00010790"/>
    </source>
</evidence>